<dbReference type="GO" id="GO:0004713">
    <property type="term" value="F:protein tyrosine kinase activity"/>
    <property type="evidence" value="ECO:0007669"/>
    <property type="project" value="InterPro"/>
</dbReference>
<evidence type="ECO:0000256" key="2">
    <source>
        <dbReference type="ARBA" id="ARBA00022840"/>
    </source>
</evidence>
<dbReference type="SMART" id="SM00219">
    <property type="entry name" value="TyrKc"/>
    <property type="match status" value="1"/>
</dbReference>
<reference evidence="7" key="2">
    <citation type="submission" date="2019-09" db="UniProtKB">
        <authorList>
            <consortium name="WormBaseParasite"/>
        </authorList>
    </citation>
    <scope>IDENTIFICATION</scope>
</reference>
<organism evidence="6 7">
    <name type="scientific">Heligmosomoides polygyrus</name>
    <name type="common">Parasitic roundworm</name>
    <dbReference type="NCBI Taxonomy" id="6339"/>
    <lineage>
        <taxon>Eukaryota</taxon>
        <taxon>Metazoa</taxon>
        <taxon>Ecdysozoa</taxon>
        <taxon>Nematoda</taxon>
        <taxon>Chromadorea</taxon>
        <taxon>Rhabditida</taxon>
        <taxon>Rhabditina</taxon>
        <taxon>Rhabditomorpha</taxon>
        <taxon>Strongyloidea</taxon>
        <taxon>Heligmosomidae</taxon>
        <taxon>Heligmosomoides</taxon>
    </lineage>
</organism>
<keyword evidence="6" id="KW-1185">Reference proteome</keyword>
<evidence type="ECO:0000256" key="3">
    <source>
        <dbReference type="PROSITE-ProRule" id="PRU10141"/>
    </source>
</evidence>
<protein>
    <submittedName>
        <fullName evidence="7">Protein kinase domain-containing protein</fullName>
    </submittedName>
</protein>
<keyword evidence="1 3" id="KW-0547">Nucleotide-binding</keyword>
<dbReference type="InterPro" id="IPR017441">
    <property type="entry name" value="Protein_kinase_ATP_BS"/>
</dbReference>
<dbReference type="WBParaSite" id="HPBE_0002376101-mRNA-1">
    <property type="protein sequence ID" value="HPBE_0002376101-mRNA-1"/>
    <property type="gene ID" value="HPBE_0002376101"/>
</dbReference>
<feature type="domain" description="Protein kinase" evidence="4">
    <location>
        <begin position="52"/>
        <end position="166"/>
    </location>
</feature>
<dbReference type="PROSITE" id="PS50011">
    <property type="entry name" value="PROTEIN_KINASE_DOM"/>
    <property type="match status" value="1"/>
</dbReference>
<dbReference type="SUPFAM" id="SSF56112">
    <property type="entry name" value="Protein kinase-like (PK-like)"/>
    <property type="match status" value="1"/>
</dbReference>
<dbReference type="PANTHER" id="PTHR24418">
    <property type="entry name" value="TYROSINE-PROTEIN KINASE"/>
    <property type="match status" value="1"/>
</dbReference>
<dbReference type="InterPro" id="IPR020635">
    <property type="entry name" value="Tyr_kinase_cat_dom"/>
</dbReference>
<dbReference type="Pfam" id="PF07714">
    <property type="entry name" value="PK_Tyr_Ser-Thr"/>
    <property type="match status" value="1"/>
</dbReference>
<dbReference type="InterPro" id="IPR011009">
    <property type="entry name" value="Kinase-like_dom_sf"/>
</dbReference>
<dbReference type="InterPro" id="IPR001245">
    <property type="entry name" value="Ser-Thr/Tyr_kinase_cat_dom"/>
</dbReference>
<dbReference type="PROSITE" id="PS00107">
    <property type="entry name" value="PROTEIN_KINASE_ATP"/>
    <property type="match status" value="1"/>
</dbReference>
<proteinExistence type="predicted"/>
<sequence>MSRTFTIDGKKEFPLIMDVVRYHYSEGVTVGRGVTLKTPVPKQRWELTRDKVQLETKIGEGAFGEVWKGTLREDPSKPPIEVAVKVLKVNEENKAKIDDMHREARMMRQYKHRHVVEFYGVVNESANRVMIVMELINGGGLHHYLRKNRDVGRIPALAQNTLCTSA</sequence>
<dbReference type="OrthoDB" id="5788481at2759"/>
<dbReference type="InterPro" id="IPR000719">
    <property type="entry name" value="Prot_kinase_dom"/>
</dbReference>
<keyword evidence="2 3" id="KW-0067">ATP-binding</keyword>
<evidence type="ECO:0000259" key="4">
    <source>
        <dbReference type="PROSITE" id="PS50011"/>
    </source>
</evidence>
<gene>
    <name evidence="5" type="ORF">HPBE_LOCUS23760</name>
</gene>
<dbReference type="EMBL" id="UZAH01035445">
    <property type="protein sequence ID" value="VDP40767.1"/>
    <property type="molecule type" value="Genomic_DNA"/>
</dbReference>
<dbReference type="GO" id="GO:0005524">
    <property type="term" value="F:ATP binding"/>
    <property type="evidence" value="ECO:0007669"/>
    <property type="project" value="UniProtKB-UniRule"/>
</dbReference>
<dbReference type="InterPro" id="IPR050198">
    <property type="entry name" value="Non-receptor_tyrosine_kinases"/>
</dbReference>
<evidence type="ECO:0000313" key="7">
    <source>
        <dbReference type="WBParaSite" id="HPBE_0002376101-mRNA-1"/>
    </source>
</evidence>
<name>A0A183GM41_HELPZ</name>
<dbReference type="Gene3D" id="3.30.200.20">
    <property type="entry name" value="Phosphorylase Kinase, domain 1"/>
    <property type="match status" value="1"/>
</dbReference>
<dbReference type="Proteomes" id="UP000050761">
    <property type="component" value="Unassembled WGS sequence"/>
</dbReference>
<evidence type="ECO:0000256" key="1">
    <source>
        <dbReference type="ARBA" id="ARBA00022741"/>
    </source>
</evidence>
<accession>A0A3P8CLE2</accession>
<evidence type="ECO:0000313" key="5">
    <source>
        <dbReference type="EMBL" id="VDP40767.1"/>
    </source>
</evidence>
<accession>A0A183GM41</accession>
<reference evidence="5 6" key="1">
    <citation type="submission" date="2018-11" db="EMBL/GenBank/DDBJ databases">
        <authorList>
            <consortium name="Pathogen Informatics"/>
        </authorList>
    </citation>
    <scope>NUCLEOTIDE SEQUENCE [LARGE SCALE GENOMIC DNA]</scope>
</reference>
<feature type="binding site" evidence="3">
    <location>
        <position position="85"/>
    </location>
    <ligand>
        <name>ATP</name>
        <dbReference type="ChEBI" id="CHEBI:30616"/>
    </ligand>
</feature>
<evidence type="ECO:0000313" key="6">
    <source>
        <dbReference type="Proteomes" id="UP000050761"/>
    </source>
</evidence>
<dbReference type="AlphaFoldDB" id="A0A183GM41"/>